<keyword evidence="2" id="KW-1133">Transmembrane helix</keyword>
<dbReference type="EMBL" id="LAVV01010741">
    <property type="protein sequence ID" value="KNZ48637.1"/>
    <property type="molecule type" value="Genomic_DNA"/>
</dbReference>
<feature type="region of interest" description="Disordered" evidence="1">
    <location>
        <begin position="291"/>
        <end position="349"/>
    </location>
</feature>
<keyword evidence="2" id="KW-0472">Membrane</keyword>
<feature type="transmembrane region" description="Helical" evidence="2">
    <location>
        <begin position="69"/>
        <end position="91"/>
    </location>
</feature>
<feature type="compositionally biased region" description="Polar residues" evidence="1">
    <location>
        <begin position="459"/>
        <end position="483"/>
    </location>
</feature>
<reference evidence="3 4" key="1">
    <citation type="submission" date="2015-08" db="EMBL/GenBank/DDBJ databases">
        <title>Next Generation Sequencing and Analysis of the Genome of Puccinia sorghi L Schw, the Causal Agent of Maize Common Rust.</title>
        <authorList>
            <person name="Rochi L."/>
            <person name="Burguener G."/>
            <person name="Darino M."/>
            <person name="Turjanski A."/>
            <person name="Kreff E."/>
            <person name="Dieguez M.J."/>
            <person name="Sacco F."/>
        </authorList>
    </citation>
    <scope>NUCLEOTIDE SEQUENCE [LARGE SCALE GENOMIC DNA]</scope>
    <source>
        <strain evidence="3 4">RO10H11247</strain>
    </source>
</reference>
<gene>
    <name evidence="3" type="ORF">VP01_551g3</name>
</gene>
<keyword evidence="2" id="KW-0812">Transmembrane</keyword>
<feature type="transmembrane region" description="Helical" evidence="2">
    <location>
        <begin position="582"/>
        <end position="607"/>
    </location>
</feature>
<feature type="region of interest" description="Disordered" evidence="1">
    <location>
        <begin position="451"/>
        <end position="511"/>
    </location>
</feature>
<accession>A0A0L6UK19</accession>
<dbReference type="VEuPathDB" id="FungiDB:VP01_551g3"/>
<evidence type="ECO:0000256" key="2">
    <source>
        <dbReference type="SAM" id="Phobius"/>
    </source>
</evidence>
<feature type="compositionally biased region" description="Polar residues" evidence="1">
    <location>
        <begin position="334"/>
        <end position="349"/>
    </location>
</feature>
<keyword evidence="4" id="KW-1185">Reference proteome</keyword>
<protein>
    <submittedName>
        <fullName evidence="3">Uncharacterized protein</fullName>
    </submittedName>
</protein>
<dbReference type="AlphaFoldDB" id="A0A0L6UK19"/>
<evidence type="ECO:0000313" key="4">
    <source>
        <dbReference type="Proteomes" id="UP000037035"/>
    </source>
</evidence>
<sequence>MCSNTPNQNDFPGILHRYTCLQVGSLCLTGAVTPPHIHNPLFTRRVVLSRAHIVINRLCFLSFPAPYEIYFVFILKIIMVLSTIPCPYSLLKGSHLPLRFLTRRSTYRCDWRGVFPSRSPSASLDQKYQNVHRMTVPIVSQGISCLIGRALFSDPSASQLGSYVSTALCTLEQIFTTDPKGQGDEYIRQAFIAFLAAPQTTESLQLTSLPPSAHPLQETRPTPDYIHQQPRILHTALSSSQAQRVRKMSFKKFSVSAVLVALSVATLSFGAPAPTHLTSASHDSSLASSTPAAVSLSSTQHDSRSISLARREEDSAHSSAECDCHSPRRFQKGKTAQSNSGKQAEQQTPNQLTMDTVSFLLKIHIYIYINNEFTGRRTDKPSIIRKRELVLFCGGCILLVRPGATLISCFCSRNRVPLSRETSRLIRTTRKPSTNTYTCLEIRNPARIPRTRLKWPKVGQSNPDDNLPNGQAPNKQHADNVSSPLPMGGQPYSRNRVPLSREASKQRRLSHRPRKPRFVLLFRRKFPPAPSCNSLIYTCFEMILHLCEKEIGSSLLALSMASLPLSPYLLCCLYSLPLSLNVSSFSLFIAFFFLVYGLERSACYFLLRI</sequence>
<comment type="caution">
    <text evidence="3">The sequence shown here is derived from an EMBL/GenBank/DDBJ whole genome shotgun (WGS) entry which is preliminary data.</text>
</comment>
<organism evidence="3 4">
    <name type="scientific">Puccinia sorghi</name>
    <dbReference type="NCBI Taxonomy" id="27349"/>
    <lineage>
        <taxon>Eukaryota</taxon>
        <taxon>Fungi</taxon>
        <taxon>Dikarya</taxon>
        <taxon>Basidiomycota</taxon>
        <taxon>Pucciniomycotina</taxon>
        <taxon>Pucciniomycetes</taxon>
        <taxon>Pucciniales</taxon>
        <taxon>Pucciniaceae</taxon>
        <taxon>Puccinia</taxon>
    </lineage>
</organism>
<evidence type="ECO:0000313" key="3">
    <source>
        <dbReference type="EMBL" id="KNZ48637.1"/>
    </source>
</evidence>
<feature type="compositionally biased region" description="Basic and acidic residues" evidence="1">
    <location>
        <begin position="301"/>
        <end position="326"/>
    </location>
</feature>
<dbReference type="Proteomes" id="UP000037035">
    <property type="component" value="Unassembled WGS sequence"/>
</dbReference>
<proteinExistence type="predicted"/>
<evidence type="ECO:0000256" key="1">
    <source>
        <dbReference type="SAM" id="MobiDB-lite"/>
    </source>
</evidence>
<name>A0A0L6UK19_9BASI</name>
<feature type="compositionally biased region" description="Polar residues" evidence="1">
    <location>
        <begin position="291"/>
        <end position="300"/>
    </location>
</feature>